<accession>A0A179EWB5</accession>
<keyword evidence="2" id="KW-0732">Signal</keyword>
<comment type="caution">
    <text evidence="3">The sequence shown here is derived from an EMBL/GenBank/DDBJ whole genome shotgun (WGS) entry which is preliminary data.</text>
</comment>
<feature type="compositionally biased region" description="Low complexity" evidence="1">
    <location>
        <begin position="155"/>
        <end position="171"/>
    </location>
</feature>
<dbReference type="InterPro" id="IPR008972">
    <property type="entry name" value="Cupredoxin"/>
</dbReference>
<feature type="chain" id="PRO_5008100974" evidence="2">
    <location>
        <begin position="21"/>
        <end position="196"/>
    </location>
</feature>
<evidence type="ECO:0000313" key="4">
    <source>
        <dbReference type="Proteomes" id="UP000078397"/>
    </source>
</evidence>
<dbReference type="STRING" id="1380566.A0A179EWB5"/>
<proteinExistence type="predicted"/>
<dbReference type="SUPFAM" id="SSF49503">
    <property type="entry name" value="Cupredoxins"/>
    <property type="match status" value="1"/>
</dbReference>
<dbReference type="PANTHER" id="PTHR34883">
    <property type="entry name" value="SERINE-RICH PROTEIN, PUTATIVE-RELATED-RELATED"/>
    <property type="match status" value="1"/>
</dbReference>
<keyword evidence="4" id="KW-1185">Reference proteome</keyword>
<organism evidence="3 4">
    <name type="scientific">Pochonia chlamydosporia 170</name>
    <dbReference type="NCBI Taxonomy" id="1380566"/>
    <lineage>
        <taxon>Eukaryota</taxon>
        <taxon>Fungi</taxon>
        <taxon>Dikarya</taxon>
        <taxon>Ascomycota</taxon>
        <taxon>Pezizomycotina</taxon>
        <taxon>Sordariomycetes</taxon>
        <taxon>Hypocreomycetidae</taxon>
        <taxon>Hypocreales</taxon>
        <taxon>Clavicipitaceae</taxon>
        <taxon>Pochonia</taxon>
    </lineage>
</organism>
<sequence length="196" mass="20362">MRFISAIVAPLCFCAVQSSGKTIRIAVGKDGLVFSPNSVTADRGDILEYQFYKQQHSVAMGDFANGCTPAAQGGFFSGVMKTSRDGPKKKVFQVIVNSTEPMAFYCTVGSHCQNGMVGVINPSSTDSLDKYKSTAKDAKENKAPLAIFGGKIVKSSRNSTTTSSGGSPSRTGGAGHAQAAPGSISVAALGFAVFLM</sequence>
<dbReference type="InterPro" id="IPR052953">
    <property type="entry name" value="Ser-rich/MCO-related"/>
</dbReference>
<name>A0A179EWB5_METCM</name>
<evidence type="ECO:0000256" key="2">
    <source>
        <dbReference type="SAM" id="SignalP"/>
    </source>
</evidence>
<protein>
    <submittedName>
        <fullName evidence="3">Extracellular serine-rich protein</fullName>
    </submittedName>
</protein>
<gene>
    <name evidence="3" type="ORF">VFPPC_12257</name>
</gene>
<feature type="signal peptide" evidence="2">
    <location>
        <begin position="1"/>
        <end position="20"/>
    </location>
</feature>
<evidence type="ECO:0000256" key="1">
    <source>
        <dbReference type="SAM" id="MobiDB-lite"/>
    </source>
</evidence>
<dbReference type="RefSeq" id="XP_018135774.1">
    <property type="nucleotide sequence ID" value="XM_018290189.1"/>
</dbReference>
<dbReference type="GeneID" id="28854183"/>
<reference evidence="3 4" key="1">
    <citation type="journal article" date="2016" name="PLoS Pathog.">
        <title>Biosynthesis of antibiotic leucinostatins in bio-control fungus Purpureocillium lilacinum and their inhibition on phytophthora revealed by genome mining.</title>
        <authorList>
            <person name="Wang G."/>
            <person name="Liu Z."/>
            <person name="Lin R."/>
            <person name="Li E."/>
            <person name="Mao Z."/>
            <person name="Ling J."/>
            <person name="Yang Y."/>
            <person name="Yin W.B."/>
            <person name="Xie B."/>
        </authorList>
    </citation>
    <scope>NUCLEOTIDE SEQUENCE [LARGE SCALE GENOMIC DNA]</scope>
    <source>
        <strain evidence="3">170</strain>
    </source>
</reference>
<dbReference type="Proteomes" id="UP000078397">
    <property type="component" value="Unassembled WGS sequence"/>
</dbReference>
<dbReference type="EMBL" id="LSBJ02000019">
    <property type="protein sequence ID" value="OAQ57452.1"/>
    <property type="molecule type" value="Genomic_DNA"/>
</dbReference>
<dbReference type="KEGG" id="pchm:VFPPC_12257"/>
<dbReference type="OrthoDB" id="2331100at2759"/>
<dbReference type="PANTHER" id="PTHR34883:SF17">
    <property type="entry name" value="CUPREDOXIN"/>
    <property type="match status" value="1"/>
</dbReference>
<dbReference type="CDD" id="cd00920">
    <property type="entry name" value="Cupredoxin"/>
    <property type="match status" value="1"/>
</dbReference>
<evidence type="ECO:0000313" key="3">
    <source>
        <dbReference type="EMBL" id="OAQ57452.1"/>
    </source>
</evidence>
<dbReference type="Gene3D" id="2.60.40.420">
    <property type="entry name" value="Cupredoxins - blue copper proteins"/>
    <property type="match status" value="1"/>
</dbReference>
<dbReference type="AlphaFoldDB" id="A0A179EWB5"/>
<feature type="region of interest" description="Disordered" evidence="1">
    <location>
        <begin position="155"/>
        <end position="178"/>
    </location>
</feature>